<keyword evidence="9" id="KW-0067">ATP-binding</keyword>
<keyword evidence="8" id="KW-0347">Helicase</keyword>
<comment type="catalytic activity">
    <reaction evidence="15">
        <text>ATP + H2O = ADP + phosphate + H(+)</text>
        <dbReference type="Rhea" id="RHEA:13065"/>
        <dbReference type="ChEBI" id="CHEBI:15377"/>
        <dbReference type="ChEBI" id="CHEBI:15378"/>
        <dbReference type="ChEBI" id="CHEBI:30616"/>
        <dbReference type="ChEBI" id="CHEBI:43474"/>
        <dbReference type="ChEBI" id="CHEBI:456216"/>
        <dbReference type="EC" id="3.6.4.13"/>
    </reaction>
</comment>
<evidence type="ECO:0000256" key="3">
    <source>
        <dbReference type="ARBA" id="ARBA00011245"/>
    </source>
</evidence>
<evidence type="ECO:0000256" key="4">
    <source>
        <dbReference type="ARBA" id="ARBA00012552"/>
    </source>
</evidence>
<organismHost>
    <name type="scientific">Homo sapiens</name>
    <name type="common">Human</name>
    <dbReference type="NCBI Taxonomy" id="9606"/>
</organismHost>
<evidence type="ECO:0000256" key="12">
    <source>
        <dbReference type="ARBA" id="ARBA00025677"/>
    </source>
</evidence>
<dbReference type="InterPro" id="IPR002464">
    <property type="entry name" value="DNA/RNA_helicase_DEAH_CS"/>
</dbReference>
<evidence type="ECO:0000259" key="16">
    <source>
        <dbReference type="PROSITE" id="PS51192"/>
    </source>
</evidence>
<protein>
    <recommendedName>
        <fullName evidence="5">RNA helicase NPH-II</fullName>
        <ecNumber evidence="4">3.6.4.13</ecNumber>
    </recommendedName>
    <alternativeName>
        <fullName evidence="14">Nucleoside triphosphatase II</fullName>
    </alternativeName>
    <alternativeName>
        <fullName evidence="13">Nucleoside triphosphate phosphohydrolase II</fullName>
    </alternativeName>
</protein>
<feature type="domain" description="Helicase ATP-binding" evidence="16">
    <location>
        <begin position="176"/>
        <end position="351"/>
    </location>
</feature>
<dbReference type="Gene3D" id="3.40.50.300">
    <property type="entry name" value="P-loop containing nucleotide triphosphate hydrolases"/>
    <property type="match status" value="2"/>
</dbReference>
<dbReference type="InterPro" id="IPR011545">
    <property type="entry name" value="DEAD/DEAH_box_helicase_dom"/>
</dbReference>
<organismHost>
    <name type="scientific">Simiiformes</name>
    <dbReference type="NCBI Taxonomy" id="314293"/>
</organismHost>
<dbReference type="Pfam" id="PF00271">
    <property type="entry name" value="Helicase_C"/>
    <property type="match status" value="1"/>
</dbReference>
<comment type="function">
    <text evidence="12">NTP-dependent helicase that catalyzes unidirectional unwinding of 3'tailed duplex RNAs and plays an important role during transcription of early mRNAs, presumably by preventing R-loop formation behind the elongating RNA polymerase. Might also play a role in the export of newly synthesized mRNA chains out of the core into the cytoplasm. Required for replication and propagation of viral particles.</text>
</comment>
<name>Q9DHR3_YLDV</name>
<keyword evidence="19" id="KW-1185">Reference proteome</keyword>
<evidence type="ECO:0000256" key="2">
    <source>
        <dbReference type="ARBA" id="ARBA00008792"/>
    </source>
</evidence>
<dbReference type="Pfam" id="PF12011">
    <property type="entry name" value="NPH-II"/>
    <property type="match status" value="1"/>
</dbReference>
<dbReference type="GeneID" id="918683"/>
<evidence type="ECO:0000259" key="17">
    <source>
        <dbReference type="PROSITE" id="PS51194"/>
    </source>
</evidence>
<evidence type="ECO:0000256" key="13">
    <source>
        <dbReference type="ARBA" id="ARBA00030963"/>
    </source>
</evidence>
<evidence type="ECO:0000256" key="1">
    <source>
        <dbReference type="ARBA" id="ARBA00004328"/>
    </source>
</evidence>
<evidence type="ECO:0000256" key="14">
    <source>
        <dbReference type="ARBA" id="ARBA00031914"/>
    </source>
</evidence>
<keyword evidence="6" id="KW-0547">Nucleotide-binding</keyword>
<keyword evidence="10" id="KW-0946">Virion</keyword>
<evidence type="ECO:0000256" key="15">
    <source>
        <dbReference type="ARBA" id="ARBA00047984"/>
    </source>
</evidence>
<dbReference type="GO" id="GO:0017111">
    <property type="term" value="F:ribonucleoside triphosphate phosphatase activity"/>
    <property type="evidence" value="ECO:0007669"/>
    <property type="project" value="InterPro"/>
</dbReference>
<dbReference type="GO" id="GO:0044423">
    <property type="term" value="C:virion component"/>
    <property type="evidence" value="ECO:0007669"/>
    <property type="project" value="UniProtKB-KW"/>
</dbReference>
<dbReference type="SUPFAM" id="SSF52540">
    <property type="entry name" value="P-loop containing nucleoside triphosphate hydrolases"/>
    <property type="match status" value="1"/>
</dbReference>
<gene>
    <name evidence="18" type="primary">49R</name>
</gene>
<comment type="subcellular location">
    <subcellularLocation>
        <location evidence="1">Virion</location>
    </subcellularLocation>
</comment>
<evidence type="ECO:0000256" key="8">
    <source>
        <dbReference type="ARBA" id="ARBA00022806"/>
    </source>
</evidence>
<evidence type="ECO:0000256" key="6">
    <source>
        <dbReference type="ARBA" id="ARBA00022741"/>
    </source>
</evidence>
<evidence type="ECO:0000256" key="11">
    <source>
        <dbReference type="ARBA" id="ARBA00023163"/>
    </source>
</evidence>
<evidence type="ECO:0000256" key="10">
    <source>
        <dbReference type="ARBA" id="ARBA00022844"/>
    </source>
</evidence>
<dbReference type="Pfam" id="PF00270">
    <property type="entry name" value="DEAD"/>
    <property type="match status" value="1"/>
</dbReference>
<dbReference type="Proteomes" id="UP000136581">
    <property type="component" value="Segment"/>
</dbReference>
<dbReference type="PROSITE" id="PS00690">
    <property type="entry name" value="DEAH_ATP_HELICASE"/>
    <property type="match status" value="1"/>
</dbReference>
<dbReference type="RefSeq" id="NP_073434.1">
    <property type="nucleotide sequence ID" value="NC_002642.1"/>
</dbReference>
<dbReference type="EC" id="3.6.4.13" evidence="4"/>
<dbReference type="EMBL" id="AJ293568">
    <property type="protein sequence ID" value="CAC21287.1"/>
    <property type="molecule type" value="Genomic_DNA"/>
</dbReference>
<dbReference type="SMART" id="SM00487">
    <property type="entry name" value="DEXDc"/>
    <property type="match status" value="1"/>
</dbReference>
<comment type="subunit">
    <text evidence="3">Monomer.</text>
</comment>
<dbReference type="PANTHER" id="PTHR18934:SF99">
    <property type="entry name" value="ATP-DEPENDENT RNA HELICASE DHX37-RELATED"/>
    <property type="match status" value="1"/>
</dbReference>
<dbReference type="InterPro" id="IPR027417">
    <property type="entry name" value="P-loop_NTPase"/>
</dbReference>
<dbReference type="SMART" id="SM00490">
    <property type="entry name" value="HELICc"/>
    <property type="match status" value="1"/>
</dbReference>
<dbReference type="PANTHER" id="PTHR18934">
    <property type="entry name" value="ATP-DEPENDENT RNA HELICASE"/>
    <property type="match status" value="1"/>
</dbReference>
<evidence type="ECO:0000256" key="7">
    <source>
        <dbReference type="ARBA" id="ARBA00022801"/>
    </source>
</evidence>
<accession>Q9DHR3</accession>
<keyword evidence="11" id="KW-0804">Transcription</keyword>
<dbReference type="InterPro" id="IPR001650">
    <property type="entry name" value="Helicase_C-like"/>
</dbReference>
<dbReference type="GO" id="GO:0003723">
    <property type="term" value="F:RNA binding"/>
    <property type="evidence" value="ECO:0007669"/>
    <property type="project" value="TreeGrafter"/>
</dbReference>
<evidence type="ECO:0000256" key="5">
    <source>
        <dbReference type="ARBA" id="ARBA00017851"/>
    </source>
</evidence>
<evidence type="ECO:0000313" key="18">
    <source>
        <dbReference type="EMBL" id="CAC21287.1"/>
    </source>
</evidence>
<proteinExistence type="inferred from homology"/>
<dbReference type="PROSITE" id="PS51192">
    <property type="entry name" value="HELICASE_ATP_BIND_1"/>
    <property type="match status" value="1"/>
</dbReference>
<feature type="domain" description="Helicase C-terminal" evidence="17">
    <location>
        <begin position="370"/>
        <end position="554"/>
    </location>
</feature>
<dbReference type="OrthoDB" id="892at10239"/>
<keyword evidence="7" id="KW-0378">Hydrolase</keyword>
<dbReference type="InterPro" id="IPR014001">
    <property type="entry name" value="Helicase_ATP-bd"/>
</dbReference>
<dbReference type="InterPro" id="IPR021892">
    <property type="entry name" value="NPH-II"/>
</dbReference>
<dbReference type="GO" id="GO:0005524">
    <property type="term" value="F:ATP binding"/>
    <property type="evidence" value="ECO:0007669"/>
    <property type="project" value="UniProtKB-KW"/>
</dbReference>
<evidence type="ECO:0000256" key="9">
    <source>
        <dbReference type="ARBA" id="ARBA00022840"/>
    </source>
</evidence>
<evidence type="ECO:0000313" key="19">
    <source>
        <dbReference type="Proteomes" id="UP000136581"/>
    </source>
</evidence>
<organism evidence="18 19">
    <name type="scientific">Yaba-like disease virus</name>
    <name type="common">YLDV</name>
    <dbReference type="NCBI Taxonomy" id="132475"/>
    <lineage>
        <taxon>Viruses</taxon>
        <taxon>Varidnaviria</taxon>
        <taxon>Bamfordvirae</taxon>
        <taxon>Nucleocytoviricota</taxon>
        <taxon>Pokkesviricetes</taxon>
        <taxon>Chitovirales</taxon>
        <taxon>Poxviridae</taxon>
        <taxon>Chordopoxvirinae</taxon>
        <taxon>Yatapoxvirus</taxon>
        <taxon>Yatapoxvirus tanapox</taxon>
        <taxon>Tanapox virus</taxon>
    </lineage>
</organism>
<dbReference type="PROSITE" id="PS51194">
    <property type="entry name" value="HELICASE_CTER"/>
    <property type="match status" value="1"/>
</dbReference>
<comment type="similarity">
    <text evidence="2">Belongs to the DEAD box helicase family. DEAH subfamily.</text>
</comment>
<reference evidence="18 19" key="1">
    <citation type="journal article" date="2001" name="Virology">
        <title>The genome sequence of Yaba-like disease virus, a yatapoxvirus.</title>
        <authorList>
            <person name="Lee H.J."/>
            <person name="Essani K."/>
            <person name="Smith G.L."/>
        </authorList>
    </citation>
    <scope>NUCLEOTIDE SEQUENCE [LARGE SCALE GENOMIC DNA]</scope>
</reference>
<dbReference type="KEGG" id="vg:918683"/>
<dbReference type="GO" id="GO:0003724">
    <property type="term" value="F:RNA helicase activity"/>
    <property type="evidence" value="ECO:0007669"/>
    <property type="project" value="UniProtKB-EC"/>
</dbReference>
<sequence>MDNHLPEIFYFPNCVDIFSHQYSQIEFNKMEKTTKKNFSLAVFPIIKHRWKKSFIVIDNGIFKLNLESENNNNKIKKNIKIDTYPESIDIQLKIYTVGNLKITFECYSYLMCKQIKDINLFNEYILRGLIEGGNALKIFSKKTGYVNSSIGIFGNESSFLKIPLTSLKPLSQQKIFNAWLSNKPVILTGGTGVGKTSQVPKLLLWFNYLFGGFKNLNNINNFHERQIVLSLPRVTLVKLHSKTLLSSIGFKQINDSPISLKFGSMPDNLINTNPKPYGLVFSTHKLTLSKLFDYGTIIIDEVHEHDQIGDIIISVLNKNINMFNSLFLMTATLEDDRERINDFFTNPLFIHIPGGTLYNISEIYIKNTSSFLNKYEYIEEEKKNILNAIKKYTPLKKFSGIVFVSSVSQCEEYKKYLSQKLPYDFYIIHGKVLNIDDMLKNIYSSKNVSIIISTPYLESSVTIYNVTHIYDTGRVYIPAPFGGKEMFISKSMMEQRKGRVGRVRPGLYIYFYDVLCLKPIKKIDFEFLHNYVLYAKYYNLTLPNDLFIIPNNLDNIKKTEEYIDSFNIPISKWMYILSNYYLRILEYAKIYIKGGIYSKSLDLFERENIINNVVVDSIKSLNMRAKVLSFKKKNNIYVLTCEIMFGVYLGKKFNLTYRKPLTGFILMITECNFIPEY</sequence>